<evidence type="ECO:0000256" key="7">
    <source>
        <dbReference type="RuleBase" id="RU366043"/>
    </source>
</evidence>
<dbReference type="OrthoDB" id="2013972at2759"/>
<dbReference type="EMBL" id="CACTIH010003680">
    <property type="protein sequence ID" value="CAA2981762.1"/>
    <property type="molecule type" value="Genomic_DNA"/>
</dbReference>
<comment type="similarity">
    <text evidence="2 7">Belongs to the methyltransferase superfamily.</text>
</comment>
<evidence type="ECO:0000256" key="5">
    <source>
        <dbReference type="ARBA" id="ARBA00023180"/>
    </source>
</evidence>
<keyword evidence="7" id="KW-0808">Transferase</keyword>
<dbReference type="Pfam" id="PF03141">
    <property type="entry name" value="Methyltransf_29"/>
    <property type="match status" value="1"/>
</dbReference>
<evidence type="ECO:0000256" key="4">
    <source>
        <dbReference type="ARBA" id="ARBA00022968"/>
    </source>
</evidence>
<dbReference type="GO" id="GO:0032259">
    <property type="term" value="P:methylation"/>
    <property type="evidence" value="ECO:0007669"/>
    <property type="project" value="UniProtKB-KW"/>
</dbReference>
<dbReference type="PANTHER" id="PTHR10108">
    <property type="entry name" value="SAM-DEPENDENT METHYLTRANSFERASE"/>
    <property type="match status" value="1"/>
</dbReference>
<dbReference type="AlphaFoldDB" id="A0A8S0RPD7"/>
<protein>
    <recommendedName>
        <fullName evidence="7">Methyltransferase</fullName>
        <ecNumber evidence="7">2.1.1.-</ecNumber>
    </recommendedName>
</protein>
<evidence type="ECO:0000256" key="6">
    <source>
        <dbReference type="ARBA" id="ARBA00037847"/>
    </source>
</evidence>
<keyword evidence="9" id="KW-1185">Reference proteome</keyword>
<evidence type="ECO:0000256" key="3">
    <source>
        <dbReference type="ARBA" id="ARBA00022603"/>
    </source>
</evidence>
<comment type="caution">
    <text evidence="8">The sequence shown here is derived from an EMBL/GenBank/DDBJ whole genome shotgun (WGS) entry which is preliminary data.</text>
</comment>
<dbReference type="Gene3D" id="3.40.50.150">
    <property type="entry name" value="Vaccinia Virus protein VP39"/>
    <property type="match status" value="1"/>
</dbReference>
<evidence type="ECO:0000313" key="9">
    <source>
        <dbReference type="Proteomes" id="UP000594638"/>
    </source>
</evidence>
<organism evidence="8 9">
    <name type="scientific">Olea europaea subsp. europaea</name>
    <dbReference type="NCBI Taxonomy" id="158383"/>
    <lineage>
        <taxon>Eukaryota</taxon>
        <taxon>Viridiplantae</taxon>
        <taxon>Streptophyta</taxon>
        <taxon>Embryophyta</taxon>
        <taxon>Tracheophyta</taxon>
        <taxon>Spermatophyta</taxon>
        <taxon>Magnoliopsida</taxon>
        <taxon>eudicotyledons</taxon>
        <taxon>Gunneridae</taxon>
        <taxon>Pentapetalae</taxon>
        <taxon>asterids</taxon>
        <taxon>lamiids</taxon>
        <taxon>Lamiales</taxon>
        <taxon>Oleaceae</taxon>
        <taxon>Oleeae</taxon>
        <taxon>Olea</taxon>
    </lineage>
</organism>
<gene>
    <name evidence="8" type="ORF">OLEA9_A014359</name>
</gene>
<keyword evidence="4 7" id="KW-0735">Signal-anchor</keyword>
<evidence type="ECO:0000256" key="1">
    <source>
        <dbReference type="ARBA" id="ARBA00004606"/>
    </source>
</evidence>
<evidence type="ECO:0000313" key="8">
    <source>
        <dbReference type="EMBL" id="CAA2981762.1"/>
    </source>
</evidence>
<dbReference type="GO" id="GO:0016020">
    <property type="term" value="C:membrane"/>
    <property type="evidence" value="ECO:0007669"/>
    <property type="project" value="UniProtKB-SubCell"/>
</dbReference>
<dbReference type="GO" id="GO:0005802">
    <property type="term" value="C:trans-Golgi network"/>
    <property type="evidence" value="ECO:0007669"/>
    <property type="project" value="TreeGrafter"/>
</dbReference>
<dbReference type="PANTHER" id="PTHR10108:SF1144">
    <property type="entry name" value="METHYLTRANSFERASE PMT10-RELATED"/>
    <property type="match status" value="1"/>
</dbReference>
<comment type="subcellular location">
    <subcellularLocation>
        <location evidence="6">Endomembrane system</location>
        <topology evidence="6">Single-pass membrane protein</topology>
    </subcellularLocation>
    <subcellularLocation>
        <location evidence="1 7">Membrane</location>
        <topology evidence="1 7">Single-pass type II membrane protein</topology>
    </subcellularLocation>
</comment>
<reference evidence="8 9" key="1">
    <citation type="submission" date="2019-12" db="EMBL/GenBank/DDBJ databases">
        <authorList>
            <person name="Alioto T."/>
            <person name="Alioto T."/>
            <person name="Gomez Garrido J."/>
        </authorList>
    </citation>
    <scope>NUCLEOTIDE SEQUENCE [LARGE SCALE GENOMIC DNA]</scope>
</reference>
<dbReference type="GO" id="GO:0008168">
    <property type="term" value="F:methyltransferase activity"/>
    <property type="evidence" value="ECO:0007669"/>
    <property type="project" value="UniProtKB-UniRule"/>
</dbReference>
<keyword evidence="3 7" id="KW-0489">Methyltransferase</keyword>
<dbReference type="Gramene" id="OE9A014359T1">
    <property type="protein sequence ID" value="OE9A014359C1"/>
    <property type="gene ID" value="OE9A014359"/>
</dbReference>
<evidence type="ECO:0000256" key="2">
    <source>
        <dbReference type="ARBA" id="ARBA00008361"/>
    </source>
</evidence>
<dbReference type="GO" id="GO:0005768">
    <property type="term" value="C:endosome"/>
    <property type="evidence" value="ECO:0007669"/>
    <property type="project" value="TreeGrafter"/>
</dbReference>
<keyword evidence="4 7" id="KW-0812">Transmembrane</keyword>
<dbReference type="SUPFAM" id="SSF53335">
    <property type="entry name" value="S-adenosyl-L-methionine-dependent methyltransferases"/>
    <property type="match status" value="2"/>
</dbReference>
<dbReference type="Proteomes" id="UP000594638">
    <property type="component" value="Unassembled WGS sequence"/>
</dbReference>
<sequence length="657" mass="74742">MNAMFTSSSSATDNRHGVTPVTTTTIPSFIKIASIFLLSSSLFFLFKHSFDATSTTPTPTTSLQERQLSFFPSTDKVPFAPSLPPPPRKPRFERTGIVDQTGAMTEDFVVGEFDESLIQSVMVNESDYQLENYEQKVIKVDKFRVCDSSTIDIIPCLDNMEANSRSNSSEKVEKYQRNCPQHGKGLDCLVPRPKDYKLHIPWPKSRDEVWYDNIPHTNLVEDKGGQNLISRQGNKYTFSAGRTQFIHSANEHLNRISKMVPEIAFGKRTRVALDIGCGVASFGAHLMERNVTTLSIASKDLHNNQIQFALERGVPAMVASLATHRLPYPSEAFDLIHCSSCGINWTRDDGLLLLEINRMLRAGGYFIWIARPVYEHEDNLLDQWRAMEDLTSRMCWELVEKEGYIAIWQKPLNNSCYLSRDSGVQPSLCDADNNPDNIWYVNLEPCITRLADNGYGANVTSWPARLHYPPDRLFSIKMDADKSRKEIYKADSKYWNEIVSGYVNVFHLKDMGMRNVMDMKAGYGGFAAALHDLEVDCWVMNVVPISGPNTLPLIFDRGLIGVMHDWCEPFETYPRTYDLLNAVALFSAEQKRCNITNIMLEMDRILRPGGRAYIRDTISVIYQLQETARAMGWVTFMFDSDEGPYSTWKLMTCEKRL</sequence>
<dbReference type="InterPro" id="IPR004159">
    <property type="entry name" value="Put_SAM_MeTrfase"/>
</dbReference>
<dbReference type="InterPro" id="IPR029063">
    <property type="entry name" value="SAM-dependent_MTases_sf"/>
</dbReference>
<keyword evidence="5 7" id="KW-0325">Glycoprotein</keyword>
<accession>A0A8S0RPD7</accession>
<proteinExistence type="inferred from homology"/>
<name>A0A8S0RPD7_OLEEU</name>
<dbReference type="CDD" id="cd02440">
    <property type="entry name" value="AdoMet_MTases"/>
    <property type="match status" value="1"/>
</dbReference>
<dbReference type="EC" id="2.1.1.-" evidence="7"/>